<feature type="compositionally biased region" description="Acidic residues" evidence="1">
    <location>
        <begin position="425"/>
        <end position="436"/>
    </location>
</feature>
<reference evidence="2 3" key="1">
    <citation type="journal article" date="2019" name="Sci. Rep.">
        <title>A multi-omics analysis of the grapevine pathogen Lasiodiplodia theobromae reveals that temperature affects the expression of virulence- and pathogenicity-related genes.</title>
        <authorList>
            <person name="Felix C."/>
            <person name="Meneses R."/>
            <person name="Goncalves M.F.M."/>
            <person name="Tilleman L."/>
            <person name="Duarte A.S."/>
            <person name="Jorrin-Novo J.V."/>
            <person name="Van de Peer Y."/>
            <person name="Deforce D."/>
            <person name="Van Nieuwerburgh F."/>
            <person name="Esteves A.C."/>
            <person name="Alves A."/>
        </authorList>
    </citation>
    <scope>NUCLEOTIDE SEQUENCE [LARGE SCALE GENOMIC DNA]</scope>
    <source>
        <strain evidence="2 3">LA-SOL3</strain>
    </source>
</reference>
<feature type="region of interest" description="Disordered" evidence="1">
    <location>
        <begin position="22"/>
        <end position="80"/>
    </location>
</feature>
<evidence type="ECO:0000256" key="1">
    <source>
        <dbReference type="SAM" id="MobiDB-lite"/>
    </source>
</evidence>
<dbReference type="EMBL" id="VCHE01000037">
    <property type="protein sequence ID" value="KAB2574983.1"/>
    <property type="molecule type" value="Genomic_DNA"/>
</dbReference>
<dbReference type="AlphaFoldDB" id="A0A5N5DAW4"/>
<feature type="region of interest" description="Disordered" evidence="1">
    <location>
        <begin position="99"/>
        <end position="137"/>
    </location>
</feature>
<dbReference type="InterPro" id="IPR051150">
    <property type="entry name" value="SWT21/TCAB1_mRNA_Telomere"/>
</dbReference>
<evidence type="ECO:0000313" key="2">
    <source>
        <dbReference type="EMBL" id="KAB2574983.1"/>
    </source>
</evidence>
<dbReference type="Pfam" id="PF00400">
    <property type="entry name" value="WD40"/>
    <property type="match status" value="1"/>
</dbReference>
<protein>
    <recommendedName>
        <fullName evidence="4">WD repeat-containing protein</fullName>
    </recommendedName>
</protein>
<gene>
    <name evidence="2" type="ORF">DBV05_g6314</name>
</gene>
<proteinExistence type="predicted"/>
<feature type="compositionally biased region" description="Polar residues" evidence="1">
    <location>
        <begin position="68"/>
        <end position="79"/>
    </location>
</feature>
<name>A0A5N5DAW4_9PEZI</name>
<feature type="region of interest" description="Disordered" evidence="1">
    <location>
        <begin position="423"/>
        <end position="461"/>
    </location>
</feature>
<dbReference type="PANTHER" id="PTHR13211">
    <property type="entry name" value="TELOMERASE CAJAL BODY PROTEIN 1"/>
    <property type="match status" value="1"/>
</dbReference>
<evidence type="ECO:0000313" key="3">
    <source>
        <dbReference type="Proteomes" id="UP000325902"/>
    </source>
</evidence>
<dbReference type="SUPFAM" id="SSF50978">
    <property type="entry name" value="WD40 repeat-like"/>
    <property type="match status" value="1"/>
</dbReference>
<comment type="caution">
    <text evidence="2">The sequence shown here is derived from an EMBL/GenBank/DDBJ whole genome shotgun (WGS) entry which is preliminary data.</text>
</comment>
<dbReference type="InterPro" id="IPR001680">
    <property type="entry name" value="WD40_rpt"/>
</dbReference>
<dbReference type="PANTHER" id="PTHR13211:SF0">
    <property type="entry name" value="TELOMERASE CAJAL BODY PROTEIN 1"/>
    <property type="match status" value="1"/>
</dbReference>
<sequence length="472" mass="52018">MAEQDTDPVAAHSAVDPVVAMTDAAEDPDAHTYTSTNASELHKKAILQRLRDNDAASNATSRSEESHTLSPSSDHNLPHQSGHVFEGIAAVAEEIETGQVQGAPAPGTSSSSSNSLLEARGASPASSHPHLQESCLPYPFRSGPYPKEYHAQSKATWSPDGRQEPIRLFNINSPDSQVQASYPLQSETDDVLHIPVDCIKFLPDNYHFIAAGQNCLATFDATRCNQEPVSQLYTRSKHRKKDRGNPFALSGRISALDYRADGLLAVGTWGNKIGFYESFGVGEVLAVELMDNMRVFGQGHGIQMLRWSPDGNYLYIGERSTDCITILDVRMSNRKVSYLTGCNNRTRQKHGFDLLVDGNGHRVIAGDSDGVVRVWNNPTTRSEEWDMEPDLEWQAHDDTVAAVAVNPVWPDFFVTTAGSRHFPTEEDYDTSDSSDTDENRVRHGGKKKPRGGGGVEELDSPVPEGWMKVWRW</sequence>
<dbReference type="InterPro" id="IPR036322">
    <property type="entry name" value="WD40_repeat_dom_sf"/>
</dbReference>
<dbReference type="OrthoDB" id="239865at2759"/>
<keyword evidence="3" id="KW-1185">Reference proteome</keyword>
<dbReference type="Gene3D" id="2.130.10.10">
    <property type="entry name" value="YVTN repeat-like/Quinoprotein amine dehydrogenase"/>
    <property type="match status" value="1"/>
</dbReference>
<accession>A0A5N5DAW4</accession>
<dbReference type="Proteomes" id="UP000325902">
    <property type="component" value="Unassembled WGS sequence"/>
</dbReference>
<dbReference type="InterPro" id="IPR015943">
    <property type="entry name" value="WD40/YVTN_repeat-like_dom_sf"/>
</dbReference>
<evidence type="ECO:0008006" key="4">
    <source>
        <dbReference type="Google" id="ProtNLM"/>
    </source>
</evidence>
<organism evidence="2 3">
    <name type="scientific">Lasiodiplodia theobromae</name>
    <dbReference type="NCBI Taxonomy" id="45133"/>
    <lineage>
        <taxon>Eukaryota</taxon>
        <taxon>Fungi</taxon>
        <taxon>Dikarya</taxon>
        <taxon>Ascomycota</taxon>
        <taxon>Pezizomycotina</taxon>
        <taxon>Dothideomycetes</taxon>
        <taxon>Dothideomycetes incertae sedis</taxon>
        <taxon>Botryosphaeriales</taxon>
        <taxon>Botryosphaeriaceae</taxon>
        <taxon>Lasiodiplodia</taxon>
    </lineage>
</organism>